<dbReference type="CDD" id="cd05936">
    <property type="entry name" value="FC-FACS_FadD_like"/>
    <property type="match status" value="1"/>
</dbReference>
<evidence type="ECO:0000259" key="16">
    <source>
        <dbReference type="Pfam" id="PF13193"/>
    </source>
</evidence>
<evidence type="ECO:0000256" key="2">
    <source>
        <dbReference type="ARBA" id="ARBA00004170"/>
    </source>
</evidence>
<keyword evidence="9" id="KW-0460">Magnesium</keyword>
<dbReference type="OrthoDB" id="5290192at2"/>
<keyword evidence="7" id="KW-0276">Fatty acid metabolism</keyword>
<evidence type="ECO:0000256" key="5">
    <source>
        <dbReference type="ARBA" id="ARBA00022598"/>
    </source>
</evidence>
<name>A0A2S5KQD7_9PROT</name>
<evidence type="ECO:0000256" key="13">
    <source>
        <dbReference type="ARBA" id="ARBA00039545"/>
    </source>
</evidence>
<evidence type="ECO:0000259" key="15">
    <source>
        <dbReference type="Pfam" id="PF00501"/>
    </source>
</evidence>
<gene>
    <name evidence="17" type="ORF">C4K68_12855</name>
</gene>
<keyword evidence="11" id="KW-0472">Membrane</keyword>
<feature type="domain" description="AMP-dependent synthetase/ligase" evidence="15">
    <location>
        <begin position="29"/>
        <end position="417"/>
    </location>
</feature>
<dbReference type="SUPFAM" id="SSF56801">
    <property type="entry name" value="Acetyl-CoA synthetase-like"/>
    <property type="match status" value="1"/>
</dbReference>
<evidence type="ECO:0000256" key="11">
    <source>
        <dbReference type="ARBA" id="ARBA00023136"/>
    </source>
</evidence>
<evidence type="ECO:0000256" key="6">
    <source>
        <dbReference type="ARBA" id="ARBA00022741"/>
    </source>
</evidence>
<dbReference type="FunFam" id="3.40.50.12780:FF:000003">
    <property type="entry name" value="Long-chain-fatty-acid--CoA ligase FadD"/>
    <property type="match status" value="1"/>
</dbReference>
<dbReference type="InterPro" id="IPR025110">
    <property type="entry name" value="AMP-bd_C"/>
</dbReference>
<dbReference type="GO" id="GO:0004467">
    <property type="term" value="F:long-chain fatty acid-CoA ligase activity"/>
    <property type="evidence" value="ECO:0007669"/>
    <property type="project" value="UniProtKB-EC"/>
</dbReference>
<dbReference type="InterPro" id="IPR000873">
    <property type="entry name" value="AMP-dep_synth/lig_dom"/>
</dbReference>
<evidence type="ECO:0000256" key="4">
    <source>
        <dbReference type="ARBA" id="ARBA00006432"/>
    </source>
</evidence>
<evidence type="ECO:0000256" key="14">
    <source>
        <dbReference type="ARBA" id="ARBA00042773"/>
    </source>
</evidence>
<evidence type="ECO:0000256" key="1">
    <source>
        <dbReference type="ARBA" id="ARBA00001946"/>
    </source>
</evidence>
<accession>A0A2S5KQD7</accession>
<keyword evidence="6" id="KW-0547">Nucleotide-binding</keyword>
<dbReference type="InterPro" id="IPR042099">
    <property type="entry name" value="ANL_N_sf"/>
</dbReference>
<comment type="similarity">
    <text evidence="4">Belongs to the ATP-dependent AMP-binding enzyme family.</text>
</comment>
<dbReference type="PANTHER" id="PTHR43767">
    <property type="entry name" value="LONG-CHAIN-FATTY-ACID--COA LIGASE"/>
    <property type="match status" value="1"/>
</dbReference>
<evidence type="ECO:0000313" key="17">
    <source>
        <dbReference type="EMBL" id="PPC76912.1"/>
    </source>
</evidence>
<evidence type="ECO:0000256" key="12">
    <source>
        <dbReference type="ARBA" id="ARBA00026121"/>
    </source>
</evidence>
<dbReference type="InterPro" id="IPR050237">
    <property type="entry name" value="ATP-dep_AMP-bd_enzyme"/>
</dbReference>
<dbReference type="PROSITE" id="PS00455">
    <property type="entry name" value="AMP_BINDING"/>
    <property type="match status" value="1"/>
</dbReference>
<dbReference type="InterPro" id="IPR020845">
    <property type="entry name" value="AMP-binding_CS"/>
</dbReference>
<sequence>MNAAATAVTVQPAEWPNPEGYQSIPEVLNHACKKYAERPAYTCFGHALSYAEWDRLAGNFASYIQHHTDLKPGDRIAIQLPNLLQYPVVLLGAMRAGLIVVNTNPLYTSTEMQHQFADSGAKALVIHRCMASKAEPILAATSIRHVITTEIGDLHPWPKRALLNAAVKYVKKMQPPYHLPNEVPLREALDKGAGQAWSEVKVNRHDTVMLQYTGGTTGVAKGAMLTHDNLIANMTQVKTRLSSVLTDSSMTFVAPLPLYHIYAFTMHCMSLGSAGHHSLLITNPRDIAGFVKELKKWHIQGFVGLNTLFVALCDNAEFRQLDFSRLVLTSSGGMALSHAVAERWQSITGCPILEGYGLTETSPVVSFNPPDNNQLGTIGLPVEWTDCRLLDNDGRDVLPGMPGELCVRGPQVMKGYWQRPEETTNVLTAEGYIRTGDIAVRQEDGFLRIVDRRKDMIIVSGFNVYPNEVEDALMEHPDVVECAAVGMPDEKSGEAIKVFVVRRNPTLNEEVLRTFCLERLTRYKVPKQIVFRDELPKSNVGKILRRALRDSDQQRIAS</sequence>
<dbReference type="EMBL" id="PRLP01000037">
    <property type="protein sequence ID" value="PPC76912.1"/>
    <property type="molecule type" value="Genomic_DNA"/>
</dbReference>
<keyword evidence="5 17" id="KW-0436">Ligase</keyword>
<feature type="domain" description="AMP-binding enzyme C-terminal" evidence="16">
    <location>
        <begin position="468"/>
        <end position="542"/>
    </location>
</feature>
<organism evidence="17 18">
    <name type="scientific">Proteobacteria bacterium 228</name>
    <dbReference type="NCBI Taxonomy" id="2083153"/>
    <lineage>
        <taxon>Bacteria</taxon>
        <taxon>Pseudomonadati</taxon>
        <taxon>Pseudomonadota</taxon>
    </lineage>
</organism>
<dbReference type="GO" id="GO:0016020">
    <property type="term" value="C:membrane"/>
    <property type="evidence" value="ECO:0007669"/>
    <property type="project" value="UniProtKB-SubCell"/>
</dbReference>
<proteinExistence type="inferred from homology"/>
<dbReference type="Pfam" id="PF00501">
    <property type="entry name" value="AMP-binding"/>
    <property type="match status" value="1"/>
</dbReference>
<keyword evidence="10" id="KW-0443">Lipid metabolism</keyword>
<dbReference type="InterPro" id="IPR045851">
    <property type="entry name" value="AMP-bd_C_sf"/>
</dbReference>
<dbReference type="GO" id="GO:0005524">
    <property type="term" value="F:ATP binding"/>
    <property type="evidence" value="ECO:0007669"/>
    <property type="project" value="UniProtKB-KW"/>
</dbReference>
<dbReference type="Pfam" id="PF13193">
    <property type="entry name" value="AMP-binding_C"/>
    <property type="match status" value="1"/>
</dbReference>
<reference evidence="17 18" key="1">
    <citation type="submission" date="2018-02" db="EMBL/GenBank/DDBJ databases">
        <title>novel marine gammaproteobacteria from coastal saline agro ecosystem.</title>
        <authorList>
            <person name="Krishnan R."/>
            <person name="Ramesh Kumar N."/>
        </authorList>
    </citation>
    <scope>NUCLEOTIDE SEQUENCE [LARGE SCALE GENOMIC DNA]</scope>
    <source>
        <strain evidence="17 18">228</strain>
    </source>
</reference>
<evidence type="ECO:0000256" key="9">
    <source>
        <dbReference type="ARBA" id="ARBA00022842"/>
    </source>
</evidence>
<dbReference type="Gene3D" id="3.30.300.30">
    <property type="match status" value="1"/>
</dbReference>
<dbReference type="EC" id="6.2.1.3" evidence="12"/>
<comment type="pathway">
    <text evidence="3">Lipid metabolism; fatty acid beta-oxidation.</text>
</comment>
<dbReference type="AlphaFoldDB" id="A0A2S5KQD7"/>
<evidence type="ECO:0000256" key="8">
    <source>
        <dbReference type="ARBA" id="ARBA00022840"/>
    </source>
</evidence>
<comment type="caution">
    <text evidence="17">The sequence shown here is derived from an EMBL/GenBank/DDBJ whole genome shotgun (WGS) entry which is preliminary data.</text>
</comment>
<dbReference type="PANTHER" id="PTHR43767:SF8">
    <property type="entry name" value="LONG-CHAIN-FATTY-ACID--COA LIGASE"/>
    <property type="match status" value="1"/>
</dbReference>
<protein>
    <recommendedName>
        <fullName evidence="13">Long-chain-fatty-acid--CoA ligase</fullName>
        <ecNumber evidence="12">6.2.1.3</ecNumber>
    </recommendedName>
    <alternativeName>
        <fullName evidence="14">Long-chain acyl-CoA synthetase</fullName>
    </alternativeName>
</protein>
<evidence type="ECO:0000313" key="18">
    <source>
        <dbReference type="Proteomes" id="UP000238196"/>
    </source>
</evidence>
<keyword evidence="8" id="KW-0067">ATP-binding</keyword>
<evidence type="ECO:0000256" key="10">
    <source>
        <dbReference type="ARBA" id="ARBA00023098"/>
    </source>
</evidence>
<dbReference type="Proteomes" id="UP000238196">
    <property type="component" value="Unassembled WGS sequence"/>
</dbReference>
<dbReference type="FunFam" id="3.30.300.30:FF:000006">
    <property type="entry name" value="Long-chain-fatty-acid--CoA ligase FadD"/>
    <property type="match status" value="1"/>
</dbReference>
<comment type="cofactor">
    <cofactor evidence="1">
        <name>Mg(2+)</name>
        <dbReference type="ChEBI" id="CHEBI:18420"/>
    </cofactor>
</comment>
<evidence type="ECO:0000256" key="3">
    <source>
        <dbReference type="ARBA" id="ARBA00005005"/>
    </source>
</evidence>
<dbReference type="Gene3D" id="3.40.50.12780">
    <property type="entry name" value="N-terminal domain of ligase-like"/>
    <property type="match status" value="1"/>
</dbReference>
<comment type="subcellular location">
    <subcellularLocation>
        <location evidence="2">Membrane</location>
        <topology evidence="2">Peripheral membrane protein</topology>
    </subcellularLocation>
</comment>
<evidence type="ECO:0000256" key="7">
    <source>
        <dbReference type="ARBA" id="ARBA00022832"/>
    </source>
</evidence>